<proteinExistence type="predicted"/>
<dbReference type="GeneID" id="69057482"/>
<evidence type="ECO:0000313" key="3">
    <source>
        <dbReference type="Proteomes" id="UP000465035"/>
    </source>
</evidence>
<keyword evidence="1" id="KW-0732">Signal</keyword>
<protein>
    <submittedName>
        <fullName evidence="2">Uncharacterized protein</fullName>
    </submittedName>
</protein>
<sequence length="208" mass="22901">MFIKRYGMLTVAALTLGIAIPATVNAANTNHHLSTQLLKTGSKHSTNKKSNTLTDRQRQHVAKIVAKKTHLTKETDGTIVETYKDADLYGAIKKVNPKVYKQLTSFADNLSSTNTSTRIVWLEKPSNGDINVFPSQNSAMLYRTLGSGYDMLKAEYNLAGGTHTVNLRAAYKHIQKIVTSPIAATPGSMITVRNWKSVEIEVPNKTLN</sequence>
<feature type="chain" id="PRO_5026803594" evidence="1">
    <location>
        <begin position="27"/>
        <end position="208"/>
    </location>
</feature>
<reference evidence="2 3" key="1">
    <citation type="submission" date="2019-12" db="EMBL/GenBank/DDBJ databases">
        <title>Lactobacillus hilgardii FLUB.</title>
        <authorList>
            <person name="Gustaw K."/>
        </authorList>
    </citation>
    <scope>NUCLEOTIDE SEQUENCE [LARGE SCALE GENOMIC DNA]</scope>
    <source>
        <strain evidence="2 3">FLUB</strain>
    </source>
</reference>
<feature type="signal peptide" evidence="1">
    <location>
        <begin position="1"/>
        <end position="26"/>
    </location>
</feature>
<dbReference type="Proteomes" id="UP000465035">
    <property type="component" value="Chromosome"/>
</dbReference>
<name>A0A6P1E6V6_LENHI</name>
<evidence type="ECO:0000313" key="2">
    <source>
        <dbReference type="EMBL" id="QHB51405.1"/>
    </source>
</evidence>
<dbReference type="RefSeq" id="WP_035444346.1">
    <property type="nucleotide sequence ID" value="NZ_CABKOL010000106.1"/>
</dbReference>
<organism evidence="2 3">
    <name type="scientific">Lentilactobacillus hilgardii</name>
    <name type="common">Lactobacillus hilgardii</name>
    <dbReference type="NCBI Taxonomy" id="1588"/>
    <lineage>
        <taxon>Bacteria</taxon>
        <taxon>Bacillati</taxon>
        <taxon>Bacillota</taxon>
        <taxon>Bacilli</taxon>
        <taxon>Lactobacillales</taxon>
        <taxon>Lactobacillaceae</taxon>
        <taxon>Lentilactobacillus</taxon>
    </lineage>
</organism>
<dbReference type="AlphaFoldDB" id="A0A6P1E6V6"/>
<dbReference type="EMBL" id="CP047121">
    <property type="protein sequence ID" value="QHB51405.1"/>
    <property type="molecule type" value="Genomic_DNA"/>
</dbReference>
<accession>A0A6P1E6V6</accession>
<gene>
    <name evidence="2" type="ORF">GQR93_03830</name>
</gene>
<evidence type="ECO:0000256" key="1">
    <source>
        <dbReference type="SAM" id="SignalP"/>
    </source>
</evidence>